<dbReference type="Proteomes" id="UP001153954">
    <property type="component" value="Unassembled WGS sequence"/>
</dbReference>
<evidence type="ECO:0000256" key="3">
    <source>
        <dbReference type="ARBA" id="ARBA00022692"/>
    </source>
</evidence>
<protein>
    <recommendedName>
        <fullName evidence="10">Potassium channel domain-containing protein</fullName>
    </recommendedName>
</protein>
<keyword evidence="7 8" id="KW-0407">Ion channel</keyword>
<evidence type="ECO:0000256" key="1">
    <source>
        <dbReference type="ARBA" id="ARBA00004141"/>
    </source>
</evidence>
<name>A0AAU9TQE2_EUPED</name>
<evidence type="ECO:0000256" key="6">
    <source>
        <dbReference type="ARBA" id="ARBA00023136"/>
    </source>
</evidence>
<proteinExistence type="inferred from homology"/>
<comment type="similarity">
    <text evidence="8">Belongs to the two pore domain potassium channel (TC 1.A.1.8) family.</text>
</comment>
<dbReference type="EMBL" id="CAKOGL010000007">
    <property type="protein sequence ID" value="CAH2088011.1"/>
    <property type="molecule type" value="Genomic_DNA"/>
</dbReference>
<keyword evidence="12" id="KW-1185">Reference proteome</keyword>
<accession>A0AAU9TQE2</accession>
<dbReference type="SUPFAM" id="SSF81324">
    <property type="entry name" value="Voltage-gated potassium channels"/>
    <property type="match status" value="1"/>
</dbReference>
<evidence type="ECO:0000313" key="12">
    <source>
        <dbReference type="Proteomes" id="UP001153954"/>
    </source>
</evidence>
<dbReference type="GO" id="GO:0005267">
    <property type="term" value="F:potassium channel activity"/>
    <property type="evidence" value="ECO:0007669"/>
    <property type="project" value="InterPro"/>
</dbReference>
<keyword evidence="3 8" id="KW-0812">Transmembrane</keyword>
<keyword evidence="5 8" id="KW-0406">Ion transport</keyword>
<dbReference type="Pfam" id="PF07885">
    <property type="entry name" value="Ion_trans_2"/>
    <property type="match status" value="1"/>
</dbReference>
<keyword evidence="6 9" id="KW-0472">Membrane</keyword>
<dbReference type="InterPro" id="IPR013099">
    <property type="entry name" value="K_chnl_dom"/>
</dbReference>
<reference evidence="11" key="1">
    <citation type="submission" date="2022-03" db="EMBL/GenBank/DDBJ databases">
        <authorList>
            <person name="Tunstrom K."/>
        </authorList>
    </citation>
    <scope>NUCLEOTIDE SEQUENCE</scope>
</reference>
<dbReference type="Gene3D" id="1.10.287.70">
    <property type="match status" value="1"/>
</dbReference>
<dbReference type="PRINTS" id="PR01333">
    <property type="entry name" value="2POREKCHANEL"/>
</dbReference>
<evidence type="ECO:0000256" key="9">
    <source>
        <dbReference type="SAM" id="Phobius"/>
    </source>
</evidence>
<keyword evidence="2 8" id="KW-0813">Transport</keyword>
<dbReference type="AlphaFoldDB" id="A0AAU9TQE2"/>
<feature type="transmembrane region" description="Helical" evidence="9">
    <location>
        <begin position="48"/>
        <end position="72"/>
    </location>
</feature>
<feature type="domain" description="Potassium channel" evidence="10">
    <location>
        <begin position="15"/>
        <end position="67"/>
    </location>
</feature>
<feature type="transmembrane region" description="Helical" evidence="9">
    <location>
        <begin position="21"/>
        <end position="42"/>
    </location>
</feature>
<comment type="subcellular location">
    <subcellularLocation>
        <location evidence="1">Membrane</location>
        <topology evidence="1">Multi-pass membrane protein</topology>
    </subcellularLocation>
</comment>
<evidence type="ECO:0000256" key="5">
    <source>
        <dbReference type="ARBA" id="ARBA00023065"/>
    </source>
</evidence>
<evidence type="ECO:0000256" key="8">
    <source>
        <dbReference type="RuleBase" id="RU003857"/>
    </source>
</evidence>
<sequence>MRSIADGARLKPGHFWDLPGTFLFAIYVMTALGFGAPVPHTIWGRTSALVYAFFAIPTHIYLMVNASTCMLVHIEAYKKQLKENFWGKFTEHKHDFVNKRESAHCSNNSEISKPTKRWNLRRKIVRCFEVIGAGHCVPLTTVSYYIIGVVAFGILRSKTPLETAMFPLEFTTTGGLELVEGYVRVLYGFYVEGAMCLLACILACLRRHGSSLFSSISESCRLFETDTCKECSSSKERV</sequence>
<organism evidence="11 12">
    <name type="scientific">Euphydryas editha</name>
    <name type="common">Edith's checkerspot</name>
    <dbReference type="NCBI Taxonomy" id="104508"/>
    <lineage>
        <taxon>Eukaryota</taxon>
        <taxon>Metazoa</taxon>
        <taxon>Ecdysozoa</taxon>
        <taxon>Arthropoda</taxon>
        <taxon>Hexapoda</taxon>
        <taxon>Insecta</taxon>
        <taxon>Pterygota</taxon>
        <taxon>Neoptera</taxon>
        <taxon>Endopterygota</taxon>
        <taxon>Lepidoptera</taxon>
        <taxon>Glossata</taxon>
        <taxon>Ditrysia</taxon>
        <taxon>Papilionoidea</taxon>
        <taxon>Nymphalidae</taxon>
        <taxon>Nymphalinae</taxon>
        <taxon>Euphydryas</taxon>
    </lineage>
</organism>
<keyword evidence="4 9" id="KW-1133">Transmembrane helix</keyword>
<dbReference type="InterPro" id="IPR003280">
    <property type="entry name" value="2pore_dom_K_chnl"/>
</dbReference>
<evidence type="ECO:0000256" key="4">
    <source>
        <dbReference type="ARBA" id="ARBA00022989"/>
    </source>
</evidence>
<evidence type="ECO:0000313" key="11">
    <source>
        <dbReference type="EMBL" id="CAH2088011.1"/>
    </source>
</evidence>
<gene>
    <name evidence="11" type="ORF">EEDITHA_LOCUS4210</name>
</gene>
<evidence type="ECO:0000256" key="2">
    <source>
        <dbReference type="ARBA" id="ARBA00022448"/>
    </source>
</evidence>
<evidence type="ECO:0000256" key="7">
    <source>
        <dbReference type="ARBA" id="ARBA00023303"/>
    </source>
</evidence>
<dbReference type="GO" id="GO:0016020">
    <property type="term" value="C:membrane"/>
    <property type="evidence" value="ECO:0007669"/>
    <property type="project" value="UniProtKB-SubCell"/>
</dbReference>
<comment type="caution">
    <text evidence="11">The sequence shown here is derived from an EMBL/GenBank/DDBJ whole genome shotgun (WGS) entry which is preliminary data.</text>
</comment>
<feature type="transmembrane region" description="Helical" evidence="9">
    <location>
        <begin position="185"/>
        <end position="205"/>
    </location>
</feature>
<evidence type="ECO:0000259" key="10">
    <source>
        <dbReference type="Pfam" id="PF07885"/>
    </source>
</evidence>
<feature type="transmembrane region" description="Helical" evidence="9">
    <location>
        <begin position="130"/>
        <end position="155"/>
    </location>
</feature>